<dbReference type="Pfam" id="PF20431">
    <property type="entry name" value="E_motif"/>
    <property type="match status" value="1"/>
</dbReference>
<feature type="repeat" description="PPR" evidence="2">
    <location>
        <begin position="389"/>
        <end position="423"/>
    </location>
</feature>
<dbReference type="PANTHER" id="PTHR47926:SF344">
    <property type="entry name" value="OS07G0636900 PROTEIN"/>
    <property type="match status" value="1"/>
</dbReference>
<gene>
    <name evidence="3" type="ORF">NE237_022929</name>
</gene>
<dbReference type="FunFam" id="1.25.40.10:FF:000878">
    <property type="entry name" value="Pentatricopeptide repeat-containing protein"/>
    <property type="match status" value="1"/>
</dbReference>
<dbReference type="PANTHER" id="PTHR47926">
    <property type="entry name" value="PENTATRICOPEPTIDE REPEAT-CONTAINING PROTEIN"/>
    <property type="match status" value="1"/>
</dbReference>
<dbReference type="Proteomes" id="UP001141806">
    <property type="component" value="Unassembled WGS sequence"/>
</dbReference>
<dbReference type="EMBL" id="JAMYWD010000008">
    <property type="protein sequence ID" value="KAJ4962990.1"/>
    <property type="molecule type" value="Genomic_DNA"/>
</dbReference>
<dbReference type="AlphaFoldDB" id="A0A9Q0K5Q5"/>
<dbReference type="InterPro" id="IPR011990">
    <property type="entry name" value="TPR-like_helical_dom_sf"/>
</dbReference>
<dbReference type="FunFam" id="1.25.40.10:FF:000344">
    <property type="entry name" value="Pentatricopeptide repeat-containing protein"/>
    <property type="match status" value="1"/>
</dbReference>
<feature type="repeat" description="PPR" evidence="2">
    <location>
        <begin position="152"/>
        <end position="186"/>
    </location>
</feature>
<proteinExistence type="predicted"/>
<dbReference type="Pfam" id="PF01535">
    <property type="entry name" value="PPR"/>
    <property type="match status" value="3"/>
</dbReference>
<dbReference type="GO" id="GO:0003723">
    <property type="term" value="F:RNA binding"/>
    <property type="evidence" value="ECO:0007669"/>
    <property type="project" value="InterPro"/>
</dbReference>
<organism evidence="3 4">
    <name type="scientific">Protea cynaroides</name>
    <dbReference type="NCBI Taxonomy" id="273540"/>
    <lineage>
        <taxon>Eukaryota</taxon>
        <taxon>Viridiplantae</taxon>
        <taxon>Streptophyta</taxon>
        <taxon>Embryophyta</taxon>
        <taxon>Tracheophyta</taxon>
        <taxon>Spermatophyta</taxon>
        <taxon>Magnoliopsida</taxon>
        <taxon>Proteales</taxon>
        <taxon>Proteaceae</taxon>
        <taxon>Protea</taxon>
    </lineage>
</organism>
<dbReference type="Gene3D" id="1.25.40.10">
    <property type="entry name" value="Tetratricopeptide repeat domain"/>
    <property type="match status" value="3"/>
</dbReference>
<accession>A0A9Q0K5Q5</accession>
<dbReference type="InterPro" id="IPR046960">
    <property type="entry name" value="PPR_At4g14850-like_plant"/>
</dbReference>
<reference evidence="3" key="1">
    <citation type="journal article" date="2023" name="Plant J.">
        <title>The genome of the king protea, Protea cynaroides.</title>
        <authorList>
            <person name="Chang J."/>
            <person name="Duong T.A."/>
            <person name="Schoeman C."/>
            <person name="Ma X."/>
            <person name="Roodt D."/>
            <person name="Barker N."/>
            <person name="Li Z."/>
            <person name="Van de Peer Y."/>
            <person name="Mizrachi E."/>
        </authorList>
    </citation>
    <scope>NUCLEOTIDE SEQUENCE</scope>
    <source>
        <tissue evidence="3">Young leaves</tissue>
    </source>
</reference>
<dbReference type="InterPro" id="IPR002885">
    <property type="entry name" value="PPR_rpt"/>
</dbReference>
<evidence type="ECO:0000313" key="3">
    <source>
        <dbReference type="EMBL" id="KAJ4962990.1"/>
    </source>
</evidence>
<dbReference type="InterPro" id="IPR046848">
    <property type="entry name" value="E_motif"/>
</dbReference>
<feature type="repeat" description="PPR" evidence="2">
    <location>
        <begin position="253"/>
        <end position="287"/>
    </location>
</feature>
<dbReference type="SUPFAM" id="SSF48452">
    <property type="entry name" value="TPR-like"/>
    <property type="match status" value="1"/>
</dbReference>
<evidence type="ECO:0000256" key="2">
    <source>
        <dbReference type="PROSITE-ProRule" id="PRU00708"/>
    </source>
</evidence>
<sequence>MNFLYFFRSLHSNLSSSSSLAAFFDCSRRRVCSSFFSSPFPHSHRCPSLAAASRPFSAKIWPENASIDPRLPSLESLDAPANNRHVSMISYYFSLLHSSQNPKYLRHLHGRLLRTGLYSNVILSSKLVLMYSNPHNLISHSLSVFLHMPERNIFSWNIIIGEFSRMGLHEKSLKLFSRMRNSEVQPDAFTLPLVLRACATAGYIFHGLSVHGFCVNVGLEKNIFVASALVFLYINLGRISEARKLFDEMPQRDAVLWTTMLAGYAQHKEPMLGLMVFREMVGKDIQLDAVVMVSLLLICSQLGWLRHGKSVHGWSLRRCLRLGLSLGNAFIDMYVKCASLSYAQKIFSLMRERDVISWSALILGYGMNGSVNIALELFDLMCSEGFKPNDVTFLGVLSACVHAGMVRQAHVLFDMMKDYKVVPELKHYACMVDCLSRAGLLEEAERFIEAMPVEPDGAVLGALLGGCRVYGNIEVGERIAKKLLVLEPEKPGYYVLLANVYAAAGRFDEAEKVREFMLQQNMNKLPGSSLIELESCFHLSQNNEVLSGLENG</sequence>
<keyword evidence="1" id="KW-0677">Repeat</keyword>
<dbReference type="OrthoDB" id="185373at2759"/>
<protein>
    <recommendedName>
        <fullName evidence="5">Pentatricopeptide repeat-containing protein</fullName>
    </recommendedName>
</protein>
<dbReference type="Pfam" id="PF13041">
    <property type="entry name" value="PPR_2"/>
    <property type="match status" value="2"/>
</dbReference>
<dbReference type="PROSITE" id="PS51375">
    <property type="entry name" value="PPR"/>
    <property type="match status" value="4"/>
</dbReference>
<name>A0A9Q0K5Q5_9MAGN</name>
<dbReference type="NCBIfam" id="TIGR00756">
    <property type="entry name" value="PPR"/>
    <property type="match status" value="4"/>
</dbReference>
<feature type="repeat" description="PPR" evidence="2">
    <location>
        <begin position="354"/>
        <end position="388"/>
    </location>
</feature>
<comment type="caution">
    <text evidence="3">The sequence shown here is derived from an EMBL/GenBank/DDBJ whole genome shotgun (WGS) entry which is preliminary data.</text>
</comment>
<evidence type="ECO:0000313" key="4">
    <source>
        <dbReference type="Proteomes" id="UP001141806"/>
    </source>
</evidence>
<dbReference type="GO" id="GO:0009451">
    <property type="term" value="P:RNA modification"/>
    <property type="evidence" value="ECO:0007669"/>
    <property type="project" value="InterPro"/>
</dbReference>
<evidence type="ECO:0008006" key="5">
    <source>
        <dbReference type="Google" id="ProtNLM"/>
    </source>
</evidence>
<evidence type="ECO:0000256" key="1">
    <source>
        <dbReference type="ARBA" id="ARBA00022737"/>
    </source>
</evidence>
<keyword evidence="4" id="KW-1185">Reference proteome</keyword>